<dbReference type="PANTHER" id="PTHR43308">
    <property type="entry name" value="OUTER MEMBRANE PROTEIN ALPHA-RELATED"/>
    <property type="match status" value="1"/>
</dbReference>
<name>A0ABV2JD45_9FIRM</name>
<keyword evidence="1" id="KW-0732">Signal</keyword>
<feature type="signal peptide" evidence="1">
    <location>
        <begin position="1"/>
        <end position="24"/>
    </location>
</feature>
<protein>
    <recommendedName>
        <fullName evidence="2">SLH domain-containing protein</fullName>
    </recommendedName>
</protein>
<comment type="caution">
    <text evidence="3">The sequence shown here is derived from an EMBL/GenBank/DDBJ whole genome shotgun (WGS) entry which is preliminary data.</text>
</comment>
<keyword evidence="4" id="KW-1185">Reference proteome</keyword>
<dbReference type="InterPro" id="IPR001119">
    <property type="entry name" value="SLH_dom"/>
</dbReference>
<proteinExistence type="predicted"/>
<dbReference type="Proteomes" id="UP001549162">
    <property type="component" value="Unassembled WGS sequence"/>
</dbReference>
<dbReference type="PROSITE" id="PS51272">
    <property type="entry name" value="SLH"/>
    <property type="match status" value="2"/>
</dbReference>
<evidence type="ECO:0000313" key="3">
    <source>
        <dbReference type="EMBL" id="MET3617840.1"/>
    </source>
</evidence>
<sequence>MKFFKKFSLIFISSTLILTNSVFARNFNDTRDHWAANSIDVITDNRIMQGYEDNTFRPEDFISRAEFYAVVNNMAKLDKTYTVTFSDVKTSDWFYQDVAKGIKAGYLTPTTGPLYPDREINREEVAEILGYMYSLKGNVSATNEFKDRGNIKSSARGYVGALVEAGILRGYSNGNFYPKRSMRRSEVAVLLRSLVDKYGYPTQKSVNNSKIKFGSRDLYE</sequence>
<feature type="chain" id="PRO_5047183028" description="SLH domain-containing protein" evidence="1">
    <location>
        <begin position="25"/>
        <end position="220"/>
    </location>
</feature>
<dbReference type="InterPro" id="IPR051465">
    <property type="entry name" value="Cell_Envelope_Struct_Comp"/>
</dbReference>
<organism evidence="3 4">
    <name type="scientific">Peptoniphilus olsenii</name>
    <dbReference type="NCBI Taxonomy" id="411570"/>
    <lineage>
        <taxon>Bacteria</taxon>
        <taxon>Bacillati</taxon>
        <taxon>Bacillota</taxon>
        <taxon>Tissierellia</taxon>
        <taxon>Tissierellales</taxon>
        <taxon>Peptoniphilaceae</taxon>
        <taxon>Peptoniphilus</taxon>
    </lineage>
</organism>
<feature type="domain" description="SLH" evidence="2">
    <location>
        <begin position="22"/>
        <end position="85"/>
    </location>
</feature>
<dbReference type="Pfam" id="PF00395">
    <property type="entry name" value="SLH"/>
    <property type="match status" value="3"/>
</dbReference>
<evidence type="ECO:0000259" key="2">
    <source>
        <dbReference type="PROSITE" id="PS51272"/>
    </source>
</evidence>
<reference evidence="3 4" key="1">
    <citation type="submission" date="2024-06" db="EMBL/GenBank/DDBJ databases">
        <title>Genomic Encyclopedia of Type Strains, Phase IV (KMG-IV): sequencing the most valuable type-strain genomes for metagenomic binning, comparative biology and taxonomic classification.</title>
        <authorList>
            <person name="Goeker M."/>
        </authorList>
    </citation>
    <scope>NUCLEOTIDE SEQUENCE [LARGE SCALE GENOMIC DNA]</scope>
    <source>
        <strain evidence="3 4">DSM 21460</strain>
    </source>
</reference>
<accession>A0ABV2JD45</accession>
<feature type="domain" description="SLH" evidence="2">
    <location>
        <begin position="142"/>
        <end position="205"/>
    </location>
</feature>
<dbReference type="PANTHER" id="PTHR43308:SF5">
    <property type="entry name" value="S-LAYER PROTEIN _ PEPTIDOGLYCAN ENDO-BETA-N-ACETYLGLUCOSAMINIDASE"/>
    <property type="match status" value="1"/>
</dbReference>
<dbReference type="RefSeq" id="WP_354368655.1">
    <property type="nucleotide sequence ID" value="NZ_JBEPMA010000009.1"/>
</dbReference>
<evidence type="ECO:0000313" key="4">
    <source>
        <dbReference type="Proteomes" id="UP001549162"/>
    </source>
</evidence>
<evidence type="ECO:0000256" key="1">
    <source>
        <dbReference type="SAM" id="SignalP"/>
    </source>
</evidence>
<dbReference type="EMBL" id="JBEPMA010000009">
    <property type="protein sequence ID" value="MET3617840.1"/>
    <property type="molecule type" value="Genomic_DNA"/>
</dbReference>
<gene>
    <name evidence="3" type="ORF">ABID14_001475</name>
</gene>